<feature type="repeat" description="ANK" evidence="1">
    <location>
        <begin position="72"/>
        <end position="104"/>
    </location>
</feature>
<dbReference type="Proteomes" id="UP000567293">
    <property type="component" value="Unassembled WGS sequence"/>
</dbReference>
<accession>A0A7V8NSW1</accession>
<proteinExistence type="predicted"/>
<keyword evidence="4" id="KW-1185">Reference proteome</keyword>
<keyword evidence="1" id="KW-0040">ANK repeat</keyword>
<dbReference type="Pfam" id="PF13857">
    <property type="entry name" value="Ank_5"/>
    <property type="match status" value="1"/>
</dbReference>
<dbReference type="AlphaFoldDB" id="A0A7V8NSW1"/>
<organism evidence="3 4">
    <name type="scientific">Candidatus Acidiferrum panamense</name>
    <dbReference type="NCBI Taxonomy" id="2741543"/>
    <lineage>
        <taxon>Bacteria</taxon>
        <taxon>Pseudomonadati</taxon>
        <taxon>Acidobacteriota</taxon>
        <taxon>Terriglobia</taxon>
        <taxon>Candidatus Acidiferrales</taxon>
        <taxon>Candidatus Acidiferrum</taxon>
    </lineage>
</organism>
<dbReference type="PRINTS" id="PR01415">
    <property type="entry name" value="ANKYRIN"/>
</dbReference>
<evidence type="ECO:0000256" key="1">
    <source>
        <dbReference type="PROSITE-ProRule" id="PRU00023"/>
    </source>
</evidence>
<evidence type="ECO:0000313" key="3">
    <source>
        <dbReference type="EMBL" id="MBA0086855.1"/>
    </source>
</evidence>
<protein>
    <submittedName>
        <fullName evidence="3">Ankyrin repeat domain-containing protein</fullName>
    </submittedName>
</protein>
<reference evidence="3" key="1">
    <citation type="submission" date="2020-06" db="EMBL/GenBank/DDBJ databases">
        <title>Legume-microbial interactions unlock mineral nutrients during tropical forest succession.</title>
        <authorList>
            <person name="Epihov D.Z."/>
        </authorList>
    </citation>
    <scope>NUCLEOTIDE SEQUENCE [LARGE SCALE GENOMIC DNA]</scope>
    <source>
        <strain evidence="3">Pan2503</strain>
    </source>
</reference>
<feature type="non-terminal residue" evidence="3">
    <location>
        <position position="1"/>
    </location>
</feature>
<dbReference type="InterPro" id="IPR036770">
    <property type="entry name" value="Ankyrin_rpt-contain_sf"/>
</dbReference>
<dbReference type="InterPro" id="IPR002110">
    <property type="entry name" value="Ankyrin_rpt"/>
</dbReference>
<dbReference type="InterPro" id="IPR051616">
    <property type="entry name" value="Cul2-RING_E3_ligase_SR"/>
</dbReference>
<feature type="region of interest" description="Disordered" evidence="2">
    <location>
        <begin position="51"/>
        <end position="71"/>
    </location>
</feature>
<feature type="repeat" description="ANK" evidence="1">
    <location>
        <begin position="19"/>
        <end position="51"/>
    </location>
</feature>
<dbReference type="Pfam" id="PF12796">
    <property type="entry name" value="Ank_2"/>
    <property type="match status" value="1"/>
</dbReference>
<dbReference type="SUPFAM" id="SSF48403">
    <property type="entry name" value="Ankyrin repeat"/>
    <property type="match status" value="1"/>
</dbReference>
<gene>
    <name evidence="3" type="ORF">HRJ53_17880</name>
</gene>
<evidence type="ECO:0000313" key="4">
    <source>
        <dbReference type="Proteomes" id="UP000567293"/>
    </source>
</evidence>
<sequence length="220" mass="23327">AAAAALIDGGADYLAADRSGNTVIHIAAQTGDLELVQKLLAKGVDPNLHTAKQTASAAGRGPGGSRNRRLPGEMTPLMMAARYGHEDIMRVLVAAGADPKLKAQDHSTLLMFAANSGKLPVVQYAYQLDPAAAREFNDGGNNAVHASVTGGGPATHEAHHEIAEIIKFLWEKGTEIDIKNGQNLTAIEMCDRLPIDQAVDMITQLLQQAGREPIVPTQRK</sequence>
<dbReference type="PANTHER" id="PTHR46224">
    <property type="entry name" value="ANKYRIN REPEAT FAMILY PROTEIN"/>
    <property type="match status" value="1"/>
</dbReference>
<dbReference type="Gene3D" id="1.25.40.20">
    <property type="entry name" value="Ankyrin repeat-containing domain"/>
    <property type="match status" value="2"/>
</dbReference>
<name>A0A7V8NSW1_9BACT</name>
<comment type="caution">
    <text evidence="3">The sequence shown here is derived from an EMBL/GenBank/DDBJ whole genome shotgun (WGS) entry which is preliminary data.</text>
</comment>
<dbReference type="PROSITE" id="PS50297">
    <property type="entry name" value="ANK_REP_REGION"/>
    <property type="match status" value="2"/>
</dbReference>
<dbReference type="PROSITE" id="PS50088">
    <property type="entry name" value="ANK_REPEAT"/>
    <property type="match status" value="2"/>
</dbReference>
<dbReference type="SMART" id="SM00248">
    <property type="entry name" value="ANK"/>
    <property type="match status" value="3"/>
</dbReference>
<evidence type="ECO:0000256" key="2">
    <source>
        <dbReference type="SAM" id="MobiDB-lite"/>
    </source>
</evidence>
<dbReference type="PANTHER" id="PTHR46224:SF64">
    <property type="entry name" value="IQ MOTIF AND ANKYRIN REPEAT DOMAIN-CONTAINING PROTEIN 1"/>
    <property type="match status" value="1"/>
</dbReference>
<dbReference type="EMBL" id="JACDQQ010001707">
    <property type="protein sequence ID" value="MBA0086855.1"/>
    <property type="molecule type" value="Genomic_DNA"/>
</dbReference>